<keyword evidence="2" id="KW-1185">Reference proteome</keyword>
<dbReference type="AlphaFoldDB" id="A0A3S2W8R7"/>
<dbReference type="OrthoDB" id="1361771at2"/>
<name>A0A3S2W8R7_9FLAO</name>
<organism evidence="1 2">
    <name type="scientific">Flavobacterium sufflavum</name>
    <dbReference type="NCBI Taxonomy" id="1921138"/>
    <lineage>
        <taxon>Bacteria</taxon>
        <taxon>Pseudomonadati</taxon>
        <taxon>Bacteroidota</taxon>
        <taxon>Flavobacteriia</taxon>
        <taxon>Flavobacteriales</taxon>
        <taxon>Flavobacteriaceae</taxon>
        <taxon>Flavobacterium</taxon>
    </lineage>
</organism>
<dbReference type="EMBL" id="SACJ01000016">
    <property type="protein sequence ID" value="RVT71380.1"/>
    <property type="molecule type" value="Genomic_DNA"/>
</dbReference>
<comment type="caution">
    <text evidence="1">The sequence shown here is derived from an EMBL/GenBank/DDBJ whole genome shotgun (WGS) entry which is preliminary data.</text>
</comment>
<reference evidence="1 2" key="1">
    <citation type="submission" date="2019-01" db="EMBL/GenBank/DDBJ databases">
        <authorList>
            <person name="Chen W.-M."/>
        </authorList>
    </citation>
    <scope>NUCLEOTIDE SEQUENCE [LARGE SCALE GENOMIC DNA]</scope>
    <source>
        <strain evidence="1 2">BBQ-12</strain>
    </source>
</reference>
<dbReference type="RefSeq" id="WP_128197663.1">
    <property type="nucleotide sequence ID" value="NZ_SACJ01000016.1"/>
</dbReference>
<proteinExistence type="predicted"/>
<evidence type="ECO:0000313" key="2">
    <source>
        <dbReference type="Proteomes" id="UP000285211"/>
    </source>
</evidence>
<dbReference type="Proteomes" id="UP000285211">
    <property type="component" value="Unassembled WGS sequence"/>
</dbReference>
<gene>
    <name evidence="1" type="ORF">EOD40_17215</name>
</gene>
<evidence type="ECO:0000313" key="1">
    <source>
        <dbReference type="EMBL" id="RVT71380.1"/>
    </source>
</evidence>
<protein>
    <submittedName>
        <fullName evidence="1">Uncharacterized protein</fullName>
    </submittedName>
</protein>
<accession>A0A3S2W8R7</accession>
<sequence length="97" mass="11124">MKNISLIKNENLKLSGVLAQKIKKGFVVEEVNDKLPFVVLSKKPAKVNHRLNFWISCATFGLWSIPWAYKCLEAKKERKIIIAIDEDGNPFEEKCYG</sequence>